<protein>
    <submittedName>
        <fullName evidence="1">Uncharacterized protein</fullName>
    </submittedName>
</protein>
<organism evidence="1 2">
    <name type="scientific">Diphasiastrum complanatum</name>
    <name type="common">Issler's clubmoss</name>
    <name type="synonym">Lycopodium complanatum</name>
    <dbReference type="NCBI Taxonomy" id="34168"/>
    <lineage>
        <taxon>Eukaryota</taxon>
        <taxon>Viridiplantae</taxon>
        <taxon>Streptophyta</taxon>
        <taxon>Embryophyta</taxon>
        <taxon>Tracheophyta</taxon>
        <taxon>Lycopodiopsida</taxon>
        <taxon>Lycopodiales</taxon>
        <taxon>Lycopodiaceae</taxon>
        <taxon>Lycopodioideae</taxon>
        <taxon>Diphasiastrum</taxon>
    </lineage>
</organism>
<keyword evidence="2" id="KW-1185">Reference proteome</keyword>
<accession>A0ACC2ERZ1</accession>
<proteinExistence type="predicted"/>
<dbReference type="Proteomes" id="UP001162992">
    <property type="component" value="Chromosome 1"/>
</dbReference>
<sequence>MEKRKSKLKYIITRVLVVLLILASSLTILFDVPGSFQDKIDNDLRTEKKHLNITSASYSDHINSQQNFRCEDKILIWAKASPTLSSLKKLKGHLSIGLLNFWNGNPEKWQPLTGGDRPSHFPLQTVDSNLQWSQLFPEWIDEEEEWSSPRCPHIPMPIFREGLRLDMVIARVPCLGSGEARLRDVSRLQLLLAAAHIAIQTGLRSMYVLVFSECRPIPNLFICGELREHHGDIWLYRVDLKRLRRKLELPVGSCELAVQLKGEESTPTARGRAKREAYVTILHTGDDYVCGAIALAQSIRLSGSRRDLIVLVDDRVKAHQKRGLKDAGWKVREIERVKNPNADPTAYNRWNYSKFRLWQLTDYHKVIFLDADLLVLRNLDFLFSLPEISATGNHMNLFNSGVMVIEPSNCTFKMLMELVGKIESYNGGDQGFLNEVYTWWHRLPKHVNFLKHFWSNELEEVELKVNLFAAEPPILYVIHYLGIKPWLCYRDYDCNWNQKKLHEYASDVAHARWWKVHDSMPEALQKQCLLSSKQKEALELDRQLAEADNYEDGHWNIGIKDPRLWMCSESPCSRNASLEILS</sequence>
<evidence type="ECO:0000313" key="2">
    <source>
        <dbReference type="Proteomes" id="UP001162992"/>
    </source>
</evidence>
<evidence type="ECO:0000313" key="1">
    <source>
        <dbReference type="EMBL" id="KAJ7569274.1"/>
    </source>
</evidence>
<dbReference type="EMBL" id="CM055092">
    <property type="protein sequence ID" value="KAJ7569274.1"/>
    <property type="molecule type" value="Genomic_DNA"/>
</dbReference>
<gene>
    <name evidence="1" type="ORF">O6H91_01G069500</name>
</gene>
<reference evidence="2" key="1">
    <citation type="journal article" date="2024" name="Proc. Natl. Acad. Sci. U.S.A.">
        <title>Extraordinary preservation of gene collinearity over three hundred million years revealed in homosporous lycophytes.</title>
        <authorList>
            <person name="Li C."/>
            <person name="Wickell D."/>
            <person name="Kuo L.Y."/>
            <person name="Chen X."/>
            <person name="Nie B."/>
            <person name="Liao X."/>
            <person name="Peng D."/>
            <person name="Ji J."/>
            <person name="Jenkins J."/>
            <person name="Williams M."/>
            <person name="Shu S."/>
            <person name="Plott C."/>
            <person name="Barry K."/>
            <person name="Rajasekar S."/>
            <person name="Grimwood J."/>
            <person name="Han X."/>
            <person name="Sun S."/>
            <person name="Hou Z."/>
            <person name="He W."/>
            <person name="Dai G."/>
            <person name="Sun C."/>
            <person name="Schmutz J."/>
            <person name="Leebens-Mack J.H."/>
            <person name="Li F.W."/>
            <person name="Wang L."/>
        </authorList>
    </citation>
    <scope>NUCLEOTIDE SEQUENCE [LARGE SCALE GENOMIC DNA]</scope>
    <source>
        <strain evidence="2">cv. PW_Plant_1</strain>
    </source>
</reference>
<comment type="caution">
    <text evidence="1">The sequence shown here is derived from an EMBL/GenBank/DDBJ whole genome shotgun (WGS) entry which is preliminary data.</text>
</comment>
<name>A0ACC2ERZ1_DIPCM</name>